<dbReference type="HOGENOM" id="CLU_039613_6_4_11"/>
<gene>
    <name evidence="7" type="ORF">A605_13800</name>
</gene>
<dbReference type="GO" id="GO:0032993">
    <property type="term" value="C:protein-DNA complex"/>
    <property type="evidence" value="ECO:0007669"/>
    <property type="project" value="TreeGrafter"/>
</dbReference>
<proteinExistence type="inferred from homology"/>
<dbReference type="InterPro" id="IPR036390">
    <property type="entry name" value="WH_DNA-bd_sf"/>
</dbReference>
<feature type="domain" description="HTH lysR-type" evidence="6">
    <location>
        <begin position="4"/>
        <end position="62"/>
    </location>
</feature>
<keyword evidence="2" id="KW-0805">Transcription regulation</keyword>
<name>M1PAP5_9CORY</name>
<organism evidence="7 8">
    <name type="scientific">Corynebacterium halotolerans YIM 70093 = DSM 44683</name>
    <dbReference type="NCBI Taxonomy" id="1121362"/>
    <lineage>
        <taxon>Bacteria</taxon>
        <taxon>Bacillati</taxon>
        <taxon>Actinomycetota</taxon>
        <taxon>Actinomycetes</taxon>
        <taxon>Mycobacteriales</taxon>
        <taxon>Corynebacteriaceae</taxon>
        <taxon>Corynebacterium</taxon>
    </lineage>
</organism>
<accession>M1PAP5</accession>
<comment type="similarity">
    <text evidence="1">Belongs to the LysR transcriptional regulatory family.</text>
</comment>
<dbReference type="Gene3D" id="1.10.10.10">
    <property type="entry name" value="Winged helix-like DNA-binding domain superfamily/Winged helix DNA-binding domain"/>
    <property type="match status" value="1"/>
</dbReference>
<dbReference type="PANTHER" id="PTHR30346:SF0">
    <property type="entry name" value="HCA OPERON TRANSCRIPTIONAL ACTIVATOR HCAR"/>
    <property type="match status" value="1"/>
</dbReference>
<dbReference type="Proteomes" id="UP000011723">
    <property type="component" value="Chromosome"/>
</dbReference>
<keyword evidence="4" id="KW-0010">Activator</keyword>
<evidence type="ECO:0000256" key="1">
    <source>
        <dbReference type="ARBA" id="ARBA00009437"/>
    </source>
</evidence>
<sequence>MKDVTLRQLEYLVAVAEEGSISRGAARCHVSPVAVGQALDDLERTLGATLTRRQRSKGVALTVIGGEIVRHAREVLHSVDRLPLLIDAAAERMKPTLRIGSFPTLSGWAVPPIIAEFSRHHPGVTIELLESDYETLHEGLRHGTLDILIGFQNHVKPGVQMIPIAPVQLRAIVSTEHRLADRRSARLAELADEDIIINALYPVSELLTELLERHGVAHAIRWRTTSTDVIKNLIGRNLAVSPVVSPGLSFISSEGRPLAAVPLTGDLPPQAVVACVAEDVPVGPAHRAVVDILRQHSTTTLNPPGASIVGA</sequence>
<evidence type="ECO:0000256" key="3">
    <source>
        <dbReference type="ARBA" id="ARBA00023125"/>
    </source>
</evidence>
<reference evidence="7 8" key="1">
    <citation type="journal article" date="2012" name="Stand. Genomic Sci.">
        <title>Genome sequence of the halotolerant bacterium Corynebacterium halotolerans type strain YIM 70093(T) (= DSM 44683(T)).</title>
        <authorList>
            <person name="Ruckert C."/>
            <person name="Albersmeier A."/>
            <person name="Al-Dilaimi A."/>
            <person name="Niehaus K."/>
            <person name="Szczepanowski R."/>
            <person name="Kalinowski J."/>
        </authorList>
    </citation>
    <scope>NUCLEOTIDE SEQUENCE [LARGE SCALE GENOMIC DNA]</scope>
    <source>
        <strain evidence="7">YIM 70093</strain>
    </source>
</reference>
<evidence type="ECO:0000256" key="4">
    <source>
        <dbReference type="ARBA" id="ARBA00023159"/>
    </source>
</evidence>
<dbReference type="GO" id="GO:0003700">
    <property type="term" value="F:DNA-binding transcription factor activity"/>
    <property type="evidence" value="ECO:0007669"/>
    <property type="project" value="InterPro"/>
</dbReference>
<dbReference type="EMBL" id="CP003697">
    <property type="protein sequence ID" value="AGF73756.1"/>
    <property type="molecule type" value="Genomic_DNA"/>
</dbReference>
<evidence type="ECO:0000256" key="5">
    <source>
        <dbReference type="ARBA" id="ARBA00023163"/>
    </source>
</evidence>
<dbReference type="OrthoDB" id="3461141at2"/>
<dbReference type="Pfam" id="PF03466">
    <property type="entry name" value="LysR_substrate"/>
    <property type="match status" value="1"/>
</dbReference>
<dbReference type="InterPro" id="IPR005119">
    <property type="entry name" value="LysR_subst-bd"/>
</dbReference>
<dbReference type="RefSeq" id="WP_015402170.1">
    <property type="nucleotide sequence ID" value="NC_020302.1"/>
</dbReference>
<keyword evidence="3" id="KW-0238">DNA-binding</keyword>
<dbReference type="Gene3D" id="3.40.190.290">
    <property type="match status" value="1"/>
</dbReference>
<dbReference type="AlphaFoldDB" id="M1PAP5"/>
<dbReference type="PROSITE" id="PS50931">
    <property type="entry name" value="HTH_LYSR"/>
    <property type="match status" value="1"/>
</dbReference>
<keyword evidence="5" id="KW-0804">Transcription</keyword>
<evidence type="ECO:0000313" key="7">
    <source>
        <dbReference type="EMBL" id="AGF73756.1"/>
    </source>
</evidence>
<dbReference type="SUPFAM" id="SSF53850">
    <property type="entry name" value="Periplasmic binding protein-like II"/>
    <property type="match status" value="1"/>
</dbReference>
<evidence type="ECO:0000313" key="8">
    <source>
        <dbReference type="Proteomes" id="UP000011723"/>
    </source>
</evidence>
<evidence type="ECO:0000259" key="6">
    <source>
        <dbReference type="PROSITE" id="PS50931"/>
    </source>
</evidence>
<dbReference type="SUPFAM" id="SSF46785">
    <property type="entry name" value="Winged helix' DNA-binding domain"/>
    <property type="match status" value="1"/>
</dbReference>
<dbReference type="GO" id="GO:0003677">
    <property type="term" value="F:DNA binding"/>
    <property type="evidence" value="ECO:0007669"/>
    <property type="project" value="UniProtKB-KW"/>
</dbReference>
<protein>
    <submittedName>
        <fullName evidence="7">LysR family transcriptional regulator</fullName>
    </submittedName>
</protein>
<dbReference type="PATRIC" id="fig|1121362.3.peg.2806"/>
<dbReference type="STRING" id="1121362.A605_13800"/>
<dbReference type="eggNOG" id="COG0583">
    <property type="taxonomic scope" value="Bacteria"/>
</dbReference>
<keyword evidence="8" id="KW-1185">Reference proteome</keyword>
<dbReference type="InterPro" id="IPR000847">
    <property type="entry name" value="LysR_HTH_N"/>
</dbReference>
<dbReference type="Pfam" id="PF00126">
    <property type="entry name" value="HTH_1"/>
    <property type="match status" value="1"/>
</dbReference>
<dbReference type="KEGG" id="chn:A605_13800"/>
<evidence type="ECO:0000256" key="2">
    <source>
        <dbReference type="ARBA" id="ARBA00023015"/>
    </source>
</evidence>
<dbReference type="InterPro" id="IPR036388">
    <property type="entry name" value="WH-like_DNA-bd_sf"/>
</dbReference>
<dbReference type="PANTHER" id="PTHR30346">
    <property type="entry name" value="TRANSCRIPTIONAL DUAL REGULATOR HCAR-RELATED"/>
    <property type="match status" value="1"/>
</dbReference>